<dbReference type="GO" id="GO:0009251">
    <property type="term" value="P:glucan catabolic process"/>
    <property type="evidence" value="ECO:0007669"/>
    <property type="project" value="TreeGrafter"/>
</dbReference>
<gene>
    <name evidence="2" type="ORF">FISHEDRAFT_74541</name>
</gene>
<dbReference type="Proteomes" id="UP000054144">
    <property type="component" value="Unassembled WGS sequence"/>
</dbReference>
<organism evidence="2 3">
    <name type="scientific">Fistulina hepatica ATCC 64428</name>
    <dbReference type="NCBI Taxonomy" id="1128425"/>
    <lineage>
        <taxon>Eukaryota</taxon>
        <taxon>Fungi</taxon>
        <taxon>Dikarya</taxon>
        <taxon>Basidiomycota</taxon>
        <taxon>Agaricomycotina</taxon>
        <taxon>Agaricomycetes</taxon>
        <taxon>Agaricomycetidae</taxon>
        <taxon>Agaricales</taxon>
        <taxon>Fistulinaceae</taxon>
        <taxon>Fistulina</taxon>
    </lineage>
</organism>
<evidence type="ECO:0000313" key="3">
    <source>
        <dbReference type="Proteomes" id="UP000054144"/>
    </source>
</evidence>
<dbReference type="OrthoDB" id="192832at2759"/>
<feature type="chain" id="PRO_5002316026" description="GH16 domain-containing protein" evidence="1">
    <location>
        <begin position="18"/>
        <end position="378"/>
    </location>
</feature>
<sequence length="378" mass="41101">MRLPLASVLAIVSSAAALPSLISTATMFKAGVSSRVHALRVRHASDGAQHQVQERDSEASTEIRVRHGYTSADGWKMRTALTGQSFIDYFHYDVQPSDNEGVANYVDGTSSGLVWVDSQNKIRIAVDGAQQVSKRNAVRMVSSETYNPSDELLFIFDIKHIPAVCGTWPAVWFTGANWPDDGEIDVVEGVNKYSKNTMSIHSGSGCKMSTDRFPAATLIKTGATNCDAYTDAEGCGVSQNSNSSFGVGSNIVDGSTYALKYTTEGVFMWQWNTGKGPEDITNGEPTPSTWGEATVSFSTSTCDMNSHFKDLMLVVNTNLGGFFPEGVWDVDYAGGQTESCAKQTSFSSAYDYVRGMGEKFGYDAEWVINGFYIFEQAE</sequence>
<keyword evidence="3" id="KW-1185">Reference proteome</keyword>
<dbReference type="Gene3D" id="2.60.120.200">
    <property type="match status" value="1"/>
</dbReference>
<feature type="signal peptide" evidence="1">
    <location>
        <begin position="1"/>
        <end position="17"/>
    </location>
</feature>
<evidence type="ECO:0008006" key="4">
    <source>
        <dbReference type="Google" id="ProtNLM"/>
    </source>
</evidence>
<dbReference type="SUPFAM" id="SSF49899">
    <property type="entry name" value="Concanavalin A-like lectins/glucanases"/>
    <property type="match status" value="1"/>
</dbReference>
<dbReference type="PANTHER" id="PTHR10963:SF24">
    <property type="entry name" value="GLYCOSIDASE C21B10.07-RELATED"/>
    <property type="match status" value="1"/>
</dbReference>
<evidence type="ECO:0000256" key="1">
    <source>
        <dbReference type="SAM" id="SignalP"/>
    </source>
</evidence>
<dbReference type="EMBL" id="KN881931">
    <property type="protein sequence ID" value="KIY47597.1"/>
    <property type="molecule type" value="Genomic_DNA"/>
</dbReference>
<dbReference type="AlphaFoldDB" id="A0A0D7A9B8"/>
<name>A0A0D7A9B8_9AGAR</name>
<evidence type="ECO:0000313" key="2">
    <source>
        <dbReference type="EMBL" id="KIY47597.1"/>
    </source>
</evidence>
<reference evidence="2 3" key="1">
    <citation type="journal article" date="2015" name="Fungal Genet. Biol.">
        <title>Evolution of novel wood decay mechanisms in Agaricales revealed by the genome sequences of Fistulina hepatica and Cylindrobasidium torrendii.</title>
        <authorList>
            <person name="Floudas D."/>
            <person name="Held B.W."/>
            <person name="Riley R."/>
            <person name="Nagy L.G."/>
            <person name="Koehler G."/>
            <person name="Ransdell A.S."/>
            <person name="Younus H."/>
            <person name="Chow J."/>
            <person name="Chiniquy J."/>
            <person name="Lipzen A."/>
            <person name="Tritt A."/>
            <person name="Sun H."/>
            <person name="Haridas S."/>
            <person name="LaButti K."/>
            <person name="Ohm R.A."/>
            <person name="Kues U."/>
            <person name="Blanchette R.A."/>
            <person name="Grigoriev I.V."/>
            <person name="Minto R.E."/>
            <person name="Hibbett D.S."/>
        </authorList>
    </citation>
    <scope>NUCLEOTIDE SEQUENCE [LARGE SCALE GENOMIC DNA]</scope>
    <source>
        <strain evidence="2 3">ATCC 64428</strain>
    </source>
</reference>
<dbReference type="InterPro" id="IPR050546">
    <property type="entry name" value="Glycosyl_Hydrlase_16"/>
</dbReference>
<dbReference type="PANTHER" id="PTHR10963">
    <property type="entry name" value="GLYCOSYL HYDROLASE-RELATED"/>
    <property type="match status" value="1"/>
</dbReference>
<dbReference type="InterPro" id="IPR013320">
    <property type="entry name" value="ConA-like_dom_sf"/>
</dbReference>
<keyword evidence="1" id="KW-0732">Signal</keyword>
<accession>A0A0D7A9B8</accession>
<protein>
    <recommendedName>
        <fullName evidence="4">GH16 domain-containing protein</fullName>
    </recommendedName>
</protein>
<dbReference type="Pfam" id="PF26113">
    <property type="entry name" value="GH16_XgeA"/>
    <property type="match status" value="1"/>
</dbReference>
<proteinExistence type="predicted"/>